<dbReference type="EC" id="5.3.1.24" evidence="3 9"/>
<evidence type="ECO:0000256" key="9">
    <source>
        <dbReference type="HAMAP-Rule" id="MF_00135"/>
    </source>
</evidence>
<dbReference type="PANTHER" id="PTHR42894:SF1">
    <property type="entry name" value="N-(5'-PHOSPHORIBOSYL)ANTHRANILATE ISOMERASE"/>
    <property type="match status" value="1"/>
</dbReference>
<evidence type="ECO:0000256" key="2">
    <source>
        <dbReference type="ARBA" id="ARBA00004664"/>
    </source>
</evidence>
<dbReference type="GO" id="GO:0004640">
    <property type="term" value="F:phosphoribosylanthranilate isomerase activity"/>
    <property type="evidence" value="ECO:0007669"/>
    <property type="project" value="UniProtKB-UniRule"/>
</dbReference>
<comment type="pathway">
    <text evidence="2 9">Amino-acid biosynthesis; L-tryptophan biosynthesis; L-tryptophan from chorismate: step 3/5.</text>
</comment>
<dbReference type="GO" id="GO:0000162">
    <property type="term" value="P:L-tryptophan biosynthetic process"/>
    <property type="evidence" value="ECO:0007669"/>
    <property type="project" value="UniProtKB-UniRule"/>
</dbReference>
<keyword evidence="7 9" id="KW-0057">Aromatic amino acid biosynthesis</keyword>
<dbReference type="InterPro" id="IPR044643">
    <property type="entry name" value="TrpF_fam"/>
</dbReference>
<dbReference type="AlphaFoldDB" id="A0AAJ1U3D4"/>
<reference evidence="11" key="1">
    <citation type="submission" date="2023-07" db="EMBL/GenBank/DDBJ databases">
        <title>Functional and genomic diversity of the sorghum phyllosphere microbiome.</title>
        <authorList>
            <person name="Shade A."/>
        </authorList>
    </citation>
    <scope>NUCLEOTIDE SEQUENCE</scope>
    <source>
        <strain evidence="11">SORGH_AS_1067</strain>
    </source>
</reference>
<dbReference type="SUPFAM" id="SSF51366">
    <property type="entry name" value="Ribulose-phoshate binding barrel"/>
    <property type="match status" value="1"/>
</dbReference>
<feature type="domain" description="N-(5'phosphoribosyl) anthranilate isomerase (PRAI)" evidence="10">
    <location>
        <begin position="35"/>
        <end position="234"/>
    </location>
</feature>
<comment type="similarity">
    <text evidence="9">Belongs to the TrpF family.</text>
</comment>
<organism evidence="11 12">
    <name type="scientific">Nocardioides zeae</name>
    <dbReference type="NCBI Taxonomy" id="1457234"/>
    <lineage>
        <taxon>Bacteria</taxon>
        <taxon>Bacillati</taxon>
        <taxon>Actinomycetota</taxon>
        <taxon>Actinomycetes</taxon>
        <taxon>Propionibacteriales</taxon>
        <taxon>Nocardioidaceae</taxon>
        <taxon>Nocardioides</taxon>
    </lineage>
</organism>
<evidence type="ECO:0000259" key="10">
    <source>
        <dbReference type="Pfam" id="PF00697"/>
    </source>
</evidence>
<dbReference type="InterPro" id="IPR011060">
    <property type="entry name" value="RibuloseP-bd_barrel"/>
</dbReference>
<dbReference type="Pfam" id="PF00697">
    <property type="entry name" value="PRAI"/>
    <property type="match status" value="1"/>
</dbReference>
<evidence type="ECO:0000313" key="11">
    <source>
        <dbReference type="EMBL" id="MDQ1103517.1"/>
    </source>
</evidence>
<accession>A0AAJ1U3D4</accession>
<evidence type="ECO:0000313" key="12">
    <source>
        <dbReference type="Proteomes" id="UP001239215"/>
    </source>
</evidence>
<name>A0AAJ1U3D4_9ACTN</name>
<evidence type="ECO:0000256" key="4">
    <source>
        <dbReference type="ARBA" id="ARBA00022272"/>
    </source>
</evidence>
<dbReference type="Proteomes" id="UP001239215">
    <property type="component" value="Unassembled WGS sequence"/>
</dbReference>
<protein>
    <recommendedName>
        <fullName evidence="4 9">N-(5'-phosphoribosyl)anthranilate isomerase</fullName>
        <shortName evidence="9">PRAI</shortName>
        <ecNumber evidence="3 9">5.3.1.24</ecNumber>
    </recommendedName>
</protein>
<keyword evidence="8 9" id="KW-0413">Isomerase</keyword>
<comment type="catalytic activity">
    <reaction evidence="1 9">
        <text>N-(5-phospho-beta-D-ribosyl)anthranilate = 1-(2-carboxyphenylamino)-1-deoxy-D-ribulose 5-phosphate</text>
        <dbReference type="Rhea" id="RHEA:21540"/>
        <dbReference type="ChEBI" id="CHEBI:18277"/>
        <dbReference type="ChEBI" id="CHEBI:58613"/>
        <dbReference type="EC" id="5.3.1.24"/>
    </reaction>
</comment>
<gene>
    <name evidence="9" type="primary">trpF</name>
    <name evidence="11" type="ORF">QE405_000801</name>
</gene>
<dbReference type="PANTHER" id="PTHR42894">
    <property type="entry name" value="N-(5'-PHOSPHORIBOSYL)ANTHRANILATE ISOMERASE"/>
    <property type="match status" value="1"/>
</dbReference>
<sequence>MLAVRAVGGFRLRCRPAGREDEPGSQSDYRRRVLVKICGLDTVANVRAAVAAGADAVGVVMSPGSPRDRTAAEATALLAAATEAAAEAGRTVDTVLVVSTMPAAEAARTAVAVGASVVQLHGRYDADDVAAARAVGPRVWRATSLRDEPSPRVGARGEEVLLLDAPVPGSGERWDTTGLAALGLDGPWLLAGGLSPANVAAAVREVRPGGVDVSSGVEAARGVKDPDLVRAFVAHARAAAAG</sequence>
<dbReference type="EMBL" id="JAUTAN010000001">
    <property type="protein sequence ID" value="MDQ1103517.1"/>
    <property type="molecule type" value="Genomic_DNA"/>
</dbReference>
<dbReference type="InterPro" id="IPR001240">
    <property type="entry name" value="PRAI_dom"/>
</dbReference>
<proteinExistence type="inferred from homology"/>
<dbReference type="HAMAP" id="MF_00135">
    <property type="entry name" value="PRAI"/>
    <property type="match status" value="1"/>
</dbReference>
<evidence type="ECO:0000256" key="6">
    <source>
        <dbReference type="ARBA" id="ARBA00022822"/>
    </source>
</evidence>
<keyword evidence="6 9" id="KW-0822">Tryptophan biosynthesis</keyword>
<keyword evidence="5 9" id="KW-0028">Amino-acid biosynthesis</keyword>
<comment type="caution">
    <text evidence="11">The sequence shown here is derived from an EMBL/GenBank/DDBJ whole genome shotgun (WGS) entry which is preliminary data.</text>
</comment>
<dbReference type="Gene3D" id="3.20.20.70">
    <property type="entry name" value="Aldolase class I"/>
    <property type="match status" value="1"/>
</dbReference>
<evidence type="ECO:0000256" key="3">
    <source>
        <dbReference type="ARBA" id="ARBA00012572"/>
    </source>
</evidence>
<evidence type="ECO:0000256" key="8">
    <source>
        <dbReference type="ARBA" id="ARBA00023235"/>
    </source>
</evidence>
<evidence type="ECO:0000256" key="7">
    <source>
        <dbReference type="ARBA" id="ARBA00023141"/>
    </source>
</evidence>
<evidence type="ECO:0000256" key="1">
    <source>
        <dbReference type="ARBA" id="ARBA00001164"/>
    </source>
</evidence>
<dbReference type="InterPro" id="IPR013785">
    <property type="entry name" value="Aldolase_TIM"/>
</dbReference>
<evidence type="ECO:0000256" key="5">
    <source>
        <dbReference type="ARBA" id="ARBA00022605"/>
    </source>
</evidence>